<keyword evidence="1" id="KW-0472">Membrane</keyword>
<dbReference type="AlphaFoldDB" id="T1KB76"/>
<evidence type="ECO:0000256" key="1">
    <source>
        <dbReference type="SAM" id="Phobius"/>
    </source>
</evidence>
<feature type="transmembrane region" description="Helical" evidence="1">
    <location>
        <begin position="48"/>
        <end position="75"/>
    </location>
</feature>
<dbReference type="EnsemblMetazoa" id="tetur08g03110.1">
    <property type="protein sequence ID" value="tetur08g03110.1"/>
    <property type="gene ID" value="tetur08g03110"/>
</dbReference>
<reference evidence="3" key="1">
    <citation type="submission" date="2011-08" db="EMBL/GenBank/DDBJ databases">
        <authorList>
            <person name="Rombauts S."/>
        </authorList>
    </citation>
    <scope>NUCLEOTIDE SEQUENCE</scope>
    <source>
        <strain evidence="3">London</strain>
    </source>
</reference>
<evidence type="ECO:0000313" key="3">
    <source>
        <dbReference type="Proteomes" id="UP000015104"/>
    </source>
</evidence>
<accession>T1KB76</accession>
<keyword evidence="1" id="KW-0812">Transmembrane</keyword>
<organism evidence="2 3">
    <name type="scientific">Tetranychus urticae</name>
    <name type="common">Two-spotted spider mite</name>
    <dbReference type="NCBI Taxonomy" id="32264"/>
    <lineage>
        <taxon>Eukaryota</taxon>
        <taxon>Metazoa</taxon>
        <taxon>Ecdysozoa</taxon>
        <taxon>Arthropoda</taxon>
        <taxon>Chelicerata</taxon>
        <taxon>Arachnida</taxon>
        <taxon>Acari</taxon>
        <taxon>Acariformes</taxon>
        <taxon>Trombidiformes</taxon>
        <taxon>Prostigmata</taxon>
        <taxon>Eleutherengona</taxon>
        <taxon>Raphignathae</taxon>
        <taxon>Tetranychoidea</taxon>
        <taxon>Tetranychidae</taxon>
        <taxon>Tetranychus</taxon>
    </lineage>
</organism>
<sequence length="144" mass="16131">MDQRATIWLANHEQQYGNNLQPNNPNQEPLSSTFSGIKFLAVFTTSHLTISLMFIGLIVLLFGVLSLVVSKFLYITSEPLTGQALHILGVACVCISAVLIVTAIGIMVMAIRWARLFDTLYSPNEPTKHEWSQESFIEFDLFKP</sequence>
<protein>
    <submittedName>
        <fullName evidence="2">Uncharacterized protein</fullName>
    </submittedName>
</protein>
<feature type="transmembrane region" description="Helical" evidence="1">
    <location>
        <begin position="87"/>
        <end position="111"/>
    </location>
</feature>
<proteinExistence type="predicted"/>
<keyword evidence="1" id="KW-1133">Transmembrane helix</keyword>
<dbReference type="EMBL" id="CAEY01001946">
    <property type="status" value="NOT_ANNOTATED_CDS"/>
    <property type="molecule type" value="Genomic_DNA"/>
</dbReference>
<evidence type="ECO:0000313" key="2">
    <source>
        <dbReference type="EnsemblMetazoa" id="tetur08g03110.1"/>
    </source>
</evidence>
<dbReference type="Proteomes" id="UP000015104">
    <property type="component" value="Unassembled WGS sequence"/>
</dbReference>
<reference evidence="2" key="2">
    <citation type="submission" date="2015-06" db="UniProtKB">
        <authorList>
            <consortium name="EnsemblMetazoa"/>
        </authorList>
    </citation>
    <scope>IDENTIFICATION</scope>
</reference>
<dbReference type="HOGENOM" id="CLU_1940787_0_0_1"/>
<name>T1KB76_TETUR</name>
<keyword evidence="3" id="KW-1185">Reference proteome</keyword>